<keyword evidence="2" id="KW-1185">Reference proteome</keyword>
<dbReference type="HOGENOM" id="CLU_2006969_0_0_1"/>
<name>W1PPL7_AMBTC</name>
<accession>W1PPL7</accession>
<proteinExistence type="predicted"/>
<evidence type="ECO:0000313" key="1">
    <source>
        <dbReference type="EMBL" id="ERN10013.1"/>
    </source>
</evidence>
<evidence type="ECO:0000313" key="2">
    <source>
        <dbReference type="Proteomes" id="UP000017836"/>
    </source>
</evidence>
<dbReference type="EMBL" id="KI392979">
    <property type="protein sequence ID" value="ERN10013.1"/>
    <property type="molecule type" value="Genomic_DNA"/>
</dbReference>
<sequence>MPSRRSFSAVLAASPNALQSSAILAEPSDGWTTICRNGRRFPVGGPSAIPCKPRLPPRGLVWNLGGGHHPVRWSFLAMEIAALRAPTFSPPNVAFTLGLVCSPSFAPRPLLLPCFRLEECSLAS</sequence>
<protein>
    <submittedName>
        <fullName evidence="1">Uncharacterized protein</fullName>
    </submittedName>
</protein>
<dbReference type="Gramene" id="ERN10013">
    <property type="protein sequence ID" value="ERN10013"/>
    <property type="gene ID" value="AMTR_s00013p00236730"/>
</dbReference>
<dbReference type="AlphaFoldDB" id="W1PPL7"/>
<reference evidence="2" key="1">
    <citation type="journal article" date="2013" name="Science">
        <title>The Amborella genome and the evolution of flowering plants.</title>
        <authorList>
            <consortium name="Amborella Genome Project"/>
        </authorList>
    </citation>
    <scope>NUCLEOTIDE SEQUENCE [LARGE SCALE GENOMIC DNA]</scope>
</reference>
<gene>
    <name evidence="1" type="ORF">AMTR_s00013p00236730</name>
</gene>
<organism evidence="1 2">
    <name type="scientific">Amborella trichopoda</name>
    <dbReference type="NCBI Taxonomy" id="13333"/>
    <lineage>
        <taxon>Eukaryota</taxon>
        <taxon>Viridiplantae</taxon>
        <taxon>Streptophyta</taxon>
        <taxon>Embryophyta</taxon>
        <taxon>Tracheophyta</taxon>
        <taxon>Spermatophyta</taxon>
        <taxon>Magnoliopsida</taxon>
        <taxon>Amborellales</taxon>
        <taxon>Amborellaceae</taxon>
        <taxon>Amborella</taxon>
    </lineage>
</organism>
<dbReference type="Proteomes" id="UP000017836">
    <property type="component" value="Unassembled WGS sequence"/>
</dbReference>